<reference evidence="2 3" key="1">
    <citation type="submission" date="2020-08" db="EMBL/GenBank/DDBJ databases">
        <title>Sequencing the genomes of 1000 actinobacteria strains.</title>
        <authorList>
            <person name="Klenk H.-P."/>
        </authorList>
    </citation>
    <scope>NUCLEOTIDE SEQUENCE [LARGE SCALE GENOMIC DNA]</scope>
    <source>
        <strain evidence="2 3">DSM 45362</strain>
    </source>
</reference>
<gene>
    <name evidence="2" type="ORF">F4553_000855</name>
</gene>
<accession>A0A841BJU4</accession>
<feature type="compositionally biased region" description="Pro residues" evidence="1">
    <location>
        <begin position="214"/>
        <end position="223"/>
    </location>
</feature>
<evidence type="ECO:0000313" key="2">
    <source>
        <dbReference type="EMBL" id="MBB5867476.1"/>
    </source>
</evidence>
<dbReference type="RefSeq" id="WP_184832246.1">
    <property type="nucleotide sequence ID" value="NZ_JACHMN010000001.1"/>
</dbReference>
<keyword evidence="3" id="KW-1185">Reference proteome</keyword>
<evidence type="ECO:0000313" key="3">
    <source>
        <dbReference type="Proteomes" id="UP000587527"/>
    </source>
</evidence>
<organism evidence="2 3">
    <name type="scientific">Allocatelliglobosispora scoriae</name>
    <dbReference type="NCBI Taxonomy" id="643052"/>
    <lineage>
        <taxon>Bacteria</taxon>
        <taxon>Bacillati</taxon>
        <taxon>Actinomycetota</taxon>
        <taxon>Actinomycetes</taxon>
        <taxon>Micromonosporales</taxon>
        <taxon>Micromonosporaceae</taxon>
        <taxon>Allocatelliglobosispora</taxon>
    </lineage>
</organism>
<protein>
    <submittedName>
        <fullName evidence="2">Uncharacterized protein</fullName>
    </submittedName>
</protein>
<dbReference type="EMBL" id="JACHMN010000001">
    <property type="protein sequence ID" value="MBB5867476.1"/>
    <property type="molecule type" value="Genomic_DNA"/>
</dbReference>
<feature type="region of interest" description="Disordered" evidence="1">
    <location>
        <begin position="210"/>
        <end position="242"/>
    </location>
</feature>
<dbReference type="Proteomes" id="UP000587527">
    <property type="component" value="Unassembled WGS sequence"/>
</dbReference>
<proteinExistence type="predicted"/>
<dbReference type="AlphaFoldDB" id="A0A841BJU4"/>
<feature type="compositionally biased region" description="Low complexity" evidence="1">
    <location>
        <begin position="224"/>
        <end position="242"/>
    </location>
</feature>
<comment type="caution">
    <text evidence="2">The sequence shown here is derived from an EMBL/GenBank/DDBJ whole genome shotgun (WGS) entry which is preliminary data.</text>
</comment>
<sequence>MTLTITGTSNGNYTNARIEVSAGWGTGGTTGTLTSFTGSPSCGAGTPSTPTCSEITNRYKLYPINLTNNQAFSYTITFTVDAATAAGTFNGNAQFYTSSNSAVGLSAGPTITVVEPTVDAFALKFTKTSGLTMATLRFLVGNLGPGDIPANELTTVIDPGGLGTFVTVTDSGGATCTLGIQAICTKAGPYAAGGGLSTFEASSRSTCWRWAPTPSRPSPPPRSTTPIPATTPSRTPALCSPD</sequence>
<evidence type="ECO:0000256" key="1">
    <source>
        <dbReference type="SAM" id="MobiDB-lite"/>
    </source>
</evidence>
<name>A0A841BJU4_9ACTN</name>